<name>A0A0C4W814_PLETR</name>
<organism evidence="2">
    <name type="scientific">Plectreurys tristis</name>
    <name type="common">Spider</name>
    <name type="synonym">Plectreurys bispinosus</name>
    <dbReference type="NCBI Taxonomy" id="33319"/>
    <lineage>
        <taxon>Eukaryota</taxon>
        <taxon>Metazoa</taxon>
        <taxon>Ecdysozoa</taxon>
        <taxon>Arthropoda</taxon>
        <taxon>Chelicerata</taxon>
        <taxon>Arachnida</taxon>
        <taxon>Araneae</taxon>
        <taxon>Araneomorphae</taxon>
        <taxon>Haplogynae</taxon>
        <taxon>Pholcoidea</taxon>
        <taxon>Plectreuridae</taxon>
        <taxon>Plectreurys</taxon>
    </lineage>
</organism>
<accession>A0A0C4W814</accession>
<feature type="non-terminal residue" evidence="2">
    <location>
        <position position="1"/>
    </location>
</feature>
<dbReference type="AlphaFoldDB" id="A0A0C4W814"/>
<dbReference type="EMBL" id="KJ561454">
    <property type="protein sequence ID" value="AJD25331.1"/>
    <property type="molecule type" value="Transcribed_RNA"/>
</dbReference>
<feature type="compositionally biased region" description="Basic and acidic residues" evidence="1">
    <location>
        <begin position="55"/>
        <end position="72"/>
    </location>
</feature>
<evidence type="ECO:0000256" key="1">
    <source>
        <dbReference type="SAM" id="MobiDB-lite"/>
    </source>
</evidence>
<reference evidence="2" key="1">
    <citation type="journal article" date="2014" name="J. Venom Res.">
        <title>Plectreurys tristis venome: A proteomic and transcriptomic analysis.</title>
        <authorList>
            <person name="Zobel-Thropp P.A."/>
            <person name="Thomas E.Z."/>
            <person name="David C.L."/>
            <person name="Breci L.A."/>
            <person name="Binford G.J."/>
        </authorList>
    </citation>
    <scope>NUCLEOTIDE SEQUENCE</scope>
    <source>
        <strain evidence="2">925</strain>
        <tissue evidence="2">Venom gland</tissue>
    </source>
</reference>
<feature type="region of interest" description="Disordered" evidence="1">
    <location>
        <begin position="47"/>
        <end position="72"/>
    </location>
</feature>
<sequence>ETKQQIISLACKIGEVIRAYEISNPTEAEAVRARIETLIWKASLLLREGGASSSRSEEPSALRKTRGGETKDGALSPIEELIDALVRELDELGGANLLDLYEKYAARVNPELIRSVLSLLSEYFDVVVKTEGNSKKN</sequence>
<protein>
    <submittedName>
        <fullName evidence="2">Isolate 925 transcribed RNA sequence</fullName>
    </submittedName>
</protein>
<proteinExistence type="predicted"/>
<evidence type="ECO:0000313" key="2">
    <source>
        <dbReference type="EMBL" id="AJD25331.1"/>
    </source>
</evidence>